<evidence type="ECO:0000313" key="2">
    <source>
        <dbReference type="EMBL" id="TGN74572.1"/>
    </source>
</evidence>
<evidence type="ECO:0000313" key="3">
    <source>
        <dbReference type="Proteomes" id="UP000298159"/>
    </source>
</evidence>
<name>A0A4Z1CZQ1_9ACTN</name>
<feature type="compositionally biased region" description="Basic and acidic residues" evidence="1">
    <location>
        <begin position="49"/>
        <end position="60"/>
    </location>
</feature>
<accession>A0A4Z1CZQ1</accession>
<sequence>MAQEEPAEDGGTVPDPWDGVELDEDFVRAAGTSEPSARARMLAARWRAERPEPQPWRADKPPAGWFFSRSRRRRRKG</sequence>
<reference evidence="2 3" key="1">
    <citation type="submission" date="2019-04" db="EMBL/GenBank/DDBJ databases">
        <title>Streptomyces sp. nov. Bv016 isolated from bark of Buahinia variegata.</title>
        <authorList>
            <person name="Kanchanasin P."/>
            <person name="Tanasupawat S."/>
            <person name="Yuki M."/>
            <person name="Kudo T."/>
        </authorList>
    </citation>
    <scope>NUCLEOTIDE SEQUENCE [LARGE SCALE GENOMIC DNA]</scope>
    <source>
        <strain evidence="2 3">Bv016</strain>
    </source>
</reference>
<proteinExistence type="predicted"/>
<keyword evidence="3" id="KW-1185">Reference proteome</keyword>
<comment type="caution">
    <text evidence="2">The sequence shown here is derived from an EMBL/GenBank/DDBJ whole genome shotgun (WGS) entry which is preliminary data.</text>
</comment>
<dbReference type="GeneID" id="95449962"/>
<evidence type="ECO:0000256" key="1">
    <source>
        <dbReference type="SAM" id="MobiDB-lite"/>
    </source>
</evidence>
<feature type="region of interest" description="Disordered" evidence="1">
    <location>
        <begin position="49"/>
        <end position="77"/>
    </location>
</feature>
<protein>
    <submittedName>
        <fullName evidence="2">Uncharacterized protein</fullName>
    </submittedName>
</protein>
<dbReference type="AlphaFoldDB" id="A0A4Z1CZQ1"/>
<dbReference type="RefSeq" id="WP_135787164.1">
    <property type="nucleotide sequence ID" value="NZ_SRRT01000006.1"/>
</dbReference>
<dbReference type="Proteomes" id="UP000298159">
    <property type="component" value="Unassembled WGS sequence"/>
</dbReference>
<gene>
    <name evidence="2" type="ORF">E5083_20445</name>
</gene>
<feature type="region of interest" description="Disordered" evidence="1">
    <location>
        <begin position="1"/>
        <end position="22"/>
    </location>
</feature>
<organism evidence="2 3">
    <name type="scientific">Streptomyces bauhiniae</name>
    <dbReference type="NCBI Taxonomy" id="2340725"/>
    <lineage>
        <taxon>Bacteria</taxon>
        <taxon>Bacillati</taxon>
        <taxon>Actinomycetota</taxon>
        <taxon>Actinomycetes</taxon>
        <taxon>Kitasatosporales</taxon>
        <taxon>Streptomycetaceae</taxon>
        <taxon>Streptomyces</taxon>
    </lineage>
</organism>
<dbReference type="EMBL" id="SRRT01000006">
    <property type="protein sequence ID" value="TGN74572.1"/>
    <property type="molecule type" value="Genomic_DNA"/>
</dbReference>